<gene>
    <name evidence="13" type="primary">Mpl</name>
</gene>
<dbReference type="InterPro" id="IPR003961">
    <property type="entry name" value="FN3_dom"/>
</dbReference>
<organism evidence="12 13">
    <name type="scientific">Mesocricetus auratus</name>
    <name type="common">Golden hamster</name>
    <dbReference type="NCBI Taxonomy" id="10036"/>
    <lineage>
        <taxon>Eukaryota</taxon>
        <taxon>Metazoa</taxon>
        <taxon>Chordata</taxon>
        <taxon>Craniata</taxon>
        <taxon>Vertebrata</taxon>
        <taxon>Euteleostomi</taxon>
        <taxon>Mammalia</taxon>
        <taxon>Eutheria</taxon>
        <taxon>Euarchontoglires</taxon>
        <taxon>Glires</taxon>
        <taxon>Rodentia</taxon>
        <taxon>Myomorpha</taxon>
        <taxon>Muroidea</taxon>
        <taxon>Cricetidae</taxon>
        <taxon>Cricetinae</taxon>
        <taxon>Mesocricetus</taxon>
    </lineage>
</organism>
<dbReference type="GeneID" id="101824407"/>
<evidence type="ECO:0000256" key="4">
    <source>
        <dbReference type="ARBA" id="ARBA00022729"/>
    </source>
</evidence>
<keyword evidence="4 10" id="KW-0732">Signal</keyword>
<dbReference type="InterPro" id="IPR013783">
    <property type="entry name" value="Ig-like_fold"/>
</dbReference>
<evidence type="ECO:0000256" key="1">
    <source>
        <dbReference type="ARBA" id="ARBA00004479"/>
    </source>
</evidence>
<dbReference type="CDD" id="cd00063">
    <property type="entry name" value="FN3"/>
    <property type="match status" value="1"/>
</dbReference>
<evidence type="ECO:0000256" key="7">
    <source>
        <dbReference type="ARBA" id="ARBA00023170"/>
    </source>
</evidence>
<dbReference type="InterPro" id="IPR036116">
    <property type="entry name" value="FN3_sf"/>
</dbReference>
<dbReference type="InterPro" id="IPR015152">
    <property type="entry name" value="Growth/epo_recpt_lig-bind"/>
</dbReference>
<dbReference type="PROSITE" id="PS01352">
    <property type="entry name" value="HEMATOPO_REC_L_F1"/>
    <property type="match status" value="1"/>
</dbReference>
<dbReference type="PANTHER" id="PTHR23037">
    <property type="entry name" value="CYTOKINE RECEPTOR"/>
    <property type="match status" value="1"/>
</dbReference>
<feature type="signal peptide" evidence="10">
    <location>
        <begin position="1"/>
        <end position="21"/>
    </location>
</feature>
<dbReference type="SMART" id="SM00060">
    <property type="entry name" value="FN3"/>
    <property type="match status" value="2"/>
</dbReference>
<protein>
    <submittedName>
        <fullName evidence="13">Thrombopoietin receptor isoform X1</fullName>
    </submittedName>
</protein>
<evidence type="ECO:0000313" key="12">
    <source>
        <dbReference type="Proteomes" id="UP000886700"/>
    </source>
</evidence>
<comment type="subcellular location">
    <subcellularLocation>
        <location evidence="1">Membrane</location>
        <topology evidence="1">Single-pass type I membrane protein</topology>
    </subcellularLocation>
</comment>
<evidence type="ECO:0000256" key="2">
    <source>
        <dbReference type="ARBA" id="ARBA00007885"/>
    </source>
</evidence>
<feature type="transmembrane region" description="Helical" evidence="9">
    <location>
        <begin position="490"/>
        <end position="513"/>
    </location>
</feature>
<proteinExistence type="inferred from homology"/>
<evidence type="ECO:0000256" key="8">
    <source>
        <dbReference type="ARBA" id="ARBA00023180"/>
    </source>
</evidence>
<dbReference type="Pfam" id="PF09067">
    <property type="entry name" value="EpoR_lig-bind"/>
    <property type="match status" value="1"/>
</dbReference>
<dbReference type="Proteomes" id="UP000886700">
    <property type="component" value="Unplaced"/>
</dbReference>
<name>A0ABM2YD66_MESAU</name>
<dbReference type="Gene3D" id="2.60.40.10">
    <property type="entry name" value="Immunoglobulins"/>
    <property type="match status" value="4"/>
</dbReference>
<evidence type="ECO:0000256" key="5">
    <source>
        <dbReference type="ARBA" id="ARBA00022989"/>
    </source>
</evidence>
<dbReference type="RefSeq" id="XP_040612739.1">
    <property type="nucleotide sequence ID" value="XM_040756805.1"/>
</dbReference>
<keyword evidence="3 9" id="KW-0812">Transmembrane</keyword>
<evidence type="ECO:0000313" key="13">
    <source>
        <dbReference type="RefSeq" id="XP_040612739.1"/>
    </source>
</evidence>
<dbReference type="PROSITE" id="PS50853">
    <property type="entry name" value="FN3"/>
    <property type="match status" value="1"/>
</dbReference>
<evidence type="ECO:0000256" key="6">
    <source>
        <dbReference type="ARBA" id="ARBA00023136"/>
    </source>
</evidence>
<keyword evidence="12" id="KW-1185">Reference proteome</keyword>
<reference evidence="13" key="1">
    <citation type="submission" date="2025-08" db="UniProtKB">
        <authorList>
            <consortium name="RefSeq"/>
        </authorList>
    </citation>
    <scope>IDENTIFICATION</scope>
    <source>
        <tissue evidence="13">Liver</tissue>
    </source>
</reference>
<dbReference type="PANTHER" id="PTHR23037:SF31">
    <property type="entry name" value="THROMBOPOIETIN RECEPTOR"/>
    <property type="match status" value="1"/>
</dbReference>
<dbReference type="SUPFAM" id="SSF49265">
    <property type="entry name" value="Fibronectin type III"/>
    <property type="match status" value="3"/>
</dbReference>
<keyword evidence="5 9" id="KW-1133">Transmembrane helix</keyword>
<sequence length="634" mass="71022">MPSWALLMVTSCLLLPPPNQAQVTSQDVFLLALGTEPLNCFSQTFEDLTCFWDEEEAAPSGTYQLLYAYPGEKPRACPLHFQSVATFGTRYVCRFPAQDEVRLFFPLHLWLKNVFLNQTLTQRVLFVDSVGLPAPPSIITARGGSQPGELQIHWKAPAPEISDFLRHELRYGPTDPSNSTGPSVTQLLSTETCCPMLWMLNPVPALDQTPCVQPTVPQHHGPMKTFPTGEAPSLTVKGGRCLISGLQPGSSYWLQLRSQPDGVSLRGSWGPWSFPVTVDLPRDAVAIGLQCFTLDLKKVVCQWQHQDHTSSKGFFHHSRTRCCPTDRDPTWEKCEEEEETGPGSQSALFSRCHFPSQNDSVIHILVEVTTAQGDIHSYLGSPFWIHQAVLLPTPSLHWREVSSGRLELEWQHQSSWAAQETCYQLRYTGEGHEDWKVLEPSLGAQGGTLELRPRARYSLQLRARLNGPTYQGPWSAWSPPARVDTGSETAWISLVTALFLVLCLSVLLGLLLLKWQFPAHYRRLRHAVWPSLPDLHRVLGQYLRDTAALSPPKATVTNTCEEVEPSLLEILPKSSERTPLPLCPSQPQMDYRGLQPCLRTMPLTMCPPVAEPESCCTTHIANHSYLPLSYWQQP</sequence>
<evidence type="ECO:0000256" key="10">
    <source>
        <dbReference type="SAM" id="SignalP"/>
    </source>
</evidence>
<accession>A0ABM2YD66</accession>
<evidence type="ECO:0000256" key="3">
    <source>
        <dbReference type="ARBA" id="ARBA00022692"/>
    </source>
</evidence>
<dbReference type="InterPro" id="IPR003528">
    <property type="entry name" value="Long_hematopoietin_rcpt_CS"/>
</dbReference>
<evidence type="ECO:0000259" key="11">
    <source>
        <dbReference type="PROSITE" id="PS50853"/>
    </source>
</evidence>
<keyword evidence="7 13" id="KW-0675">Receptor</keyword>
<feature type="chain" id="PRO_5046687534" evidence="10">
    <location>
        <begin position="22"/>
        <end position="634"/>
    </location>
</feature>
<comment type="similarity">
    <text evidence="2">Belongs to the type I cytokine receptor family. Type 1 subfamily.</text>
</comment>
<evidence type="ECO:0000256" key="9">
    <source>
        <dbReference type="SAM" id="Phobius"/>
    </source>
</evidence>
<keyword evidence="8" id="KW-0325">Glycoprotein</keyword>
<feature type="domain" description="Fibronectin type-III" evidence="11">
    <location>
        <begin position="392"/>
        <end position="488"/>
    </location>
</feature>
<keyword evidence="6 9" id="KW-0472">Membrane</keyword>